<evidence type="ECO:0000313" key="2">
    <source>
        <dbReference type="EnsemblMetazoa" id="BGLB021789-PA"/>
    </source>
</evidence>
<accession>A0A2C9KNT6</accession>
<feature type="chain" id="PRO_5012722601" evidence="1">
    <location>
        <begin position="23"/>
        <end position="111"/>
    </location>
</feature>
<sequence length="111" mass="12350">MNCVTACLFAAFIMTCLCMTSATSSPDWFIDQGIDDNGGDFDITETVFPQKTTMGDDMETPTFTRNRKQMAHMKITSDIYNDRLRGGSEPSVKKINPRFLRGRGGVRVAQA</sequence>
<dbReference type="OrthoDB" id="10272763at2759"/>
<keyword evidence="1" id="KW-0732">Signal</keyword>
<dbReference type="EnsemblMetazoa" id="BGLB021789-RA">
    <property type="protein sequence ID" value="BGLB021789-PA"/>
    <property type="gene ID" value="BGLB021789"/>
</dbReference>
<proteinExistence type="predicted"/>
<feature type="signal peptide" evidence="1">
    <location>
        <begin position="1"/>
        <end position="22"/>
    </location>
</feature>
<evidence type="ECO:0000256" key="1">
    <source>
        <dbReference type="SAM" id="SignalP"/>
    </source>
</evidence>
<dbReference type="KEGG" id="bgt:106071684"/>
<gene>
    <name evidence="2" type="primary">106071684</name>
</gene>
<reference evidence="2" key="1">
    <citation type="submission" date="2020-05" db="UniProtKB">
        <authorList>
            <consortium name="EnsemblMetazoa"/>
        </authorList>
    </citation>
    <scope>IDENTIFICATION</scope>
    <source>
        <strain evidence="2">BB02</strain>
    </source>
</reference>
<dbReference type="Proteomes" id="UP000076420">
    <property type="component" value="Unassembled WGS sequence"/>
</dbReference>
<name>A0A2C9KNT6_BIOGL</name>
<dbReference type="VEuPathDB" id="VectorBase:BGLAX_047169"/>
<dbReference type="VEuPathDB" id="VectorBase:BGLB021789"/>
<evidence type="ECO:0000313" key="3">
    <source>
        <dbReference type="Proteomes" id="UP000076420"/>
    </source>
</evidence>
<dbReference type="AlphaFoldDB" id="A0A2C9KNT6"/>
<organism evidence="2 3">
    <name type="scientific">Biomphalaria glabrata</name>
    <name type="common">Bloodfluke planorb</name>
    <name type="synonym">Freshwater snail</name>
    <dbReference type="NCBI Taxonomy" id="6526"/>
    <lineage>
        <taxon>Eukaryota</taxon>
        <taxon>Metazoa</taxon>
        <taxon>Spiralia</taxon>
        <taxon>Lophotrochozoa</taxon>
        <taxon>Mollusca</taxon>
        <taxon>Gastropoda</taxon>
        <taxon>Heterobranchia</taxon>
        <taxon>Euthyneura</taxon>
        <taxon>Panpulmonata</taxon>
        <taxon>Hygrophila</taxon>
        <taxon>Lymnaeoidea</taxon>
        <taxon>Planorbidae</taxon>
        <taxon>Biomphalaria</taxon>
    </lineage>
</organism>
<dbReference type="RefSeq" id="XP_013087295.2">
    <property type="nucleotide sequence ID" value="XM_013231841.2"/>
</dbReference>
<protein>
    <submittedName>
        <fullName evidence="2">Uncharacterized protein</fullName>
    </submittedName>
</protein>